<comment type="similarity">
    <text evidence="7">Belongs to the G-protein coupled receptor 1 family.</text>
</comment>
<evidence type="ECO:0000256" key="2">
    <source>
        <dbReference type="ARBA" id="ARBA00022475"/>
    </source>
</evidence>
<accession>A0A8B6BUK5</accession>
<gene>
    <name evidence="10" type="ORF">MGAL_10B082789</name>
</gene>
<proteinExistence type="inferred from homology"/>
<dbReference type="PANTHER" id="PTHR24241:SF76">
    <property type="entry name" value="NEUROPEPTIDE SIFAMIDE RECEPTOR"/>
    <property type="match status" value="1"/>
</dbReference>
<dbReference type="Pfam" id="PF00001">
    <property type="entry name" value="7tm_1"/>
    <property type="match status" value="1"/>
</dbReference>
<feature type="transmembrane region" description="Helical" evidence="8">
    <location>
        <begin position="182"/>
        <end position="210"/>
    </location>
</feature>
<dbReference type="SUPFAM" id="SSF81321">
    <property type="entry name" value="Family A G protein-coupled receptor-like"/>
    <property type="match status" value="1"/>
</dbReference>
<feature type="domain" description="G-protein coupled receptors family 1 profile" evidence="9">
    <location>
        <begin position="41"/>
        <end position="298"/>
    </location>
</feature>
<feature type="transmembrane region" description="Helical" evidence="8">
    <location>
        <begin position="245"/>
        <end position="264"/>
    </location>
</feature>
<dbReference type="CDD" id="cd00637">
    <property type="entry name" value="7tm_classA_rhodopsin-like"/>
    <property type="match status" value="1"/>
</dbReference>
<dbReference type="EMBL" id="UYJE01000719">
    <property type="protein sequence ID" value="VDH95665.1"/>
    <property type="molecule type" value="Genomic_DNA"/>
</dbReference>
<protein>
    <recommendedName>
        <fullName evidence="9">G-protein coupled receptors family 1 profile domain-containing protein</fullName>
    </recommendedName>
</protein>
<reference evidence="10" key="1">
    <citation type="submission" date="2018-11" db="EMBL/GenBank/DDBJ databases">
        <authorList>
            <person name="Alioto T."/>
            <person name="Alioto T."/>
        </authorList>
    </citation>
    <scope>NUCLEOTIDE SEQUENCE</scope>
</reference>
<evidence type="ECO:0000259" key="9">
    <source>
        <dbReference type="PROSITE" id="PS50262"/>
    </source>
</evidence>
<feature type="transmembrane region" description="Helical" evidence="8">
    <location>
        <begin position="98"/>
        <end position="119"/>
    </location>
</feature>
<keyword evidence="4 8" id="KW-1133">Transmembrane helix</keyword>
<evidence type="ECO:0000256" key="7">
    <source>
        <dbReference type="RuleBase" id="RU000688"/>
    </source>
</evidence>
<keyword evidence="6 7" id="KW-0675">Receptor</keyword>
<dbReference type="PANTHER" id="PTHR24241">
    <property type="entry name" value="NEUROPEPTIDE RECEPTOR-RELATED G-PROTEIN COUPLED RECEPTOR"/>
    <property type="match status" value="1"/>
</dbReference>
<evidence type="ECO:0000313" key="11">
    <source>
        <dbReference type="Proteomes" id="UP000596742"/>
    </source>
</evidence>
<keyword evidence="7" id="KW-0807">Transducer</keyword>
<feature type="transmembrane region" description="Helical" evidence="8">
    <location>
        <begin position="28"/>
        <end position="49"/>
    </location>
</feature>
<feature type="transmembrane region" description="Helical" evidence="8">
    <location>
        <begin position="276"/>
        <end position="301"/>
    </location>
</feature>
<dbReference type="PRINTS" id="PR00237">
    <property type="entry name" value="GPCRRHODOPSN"/>
</dbReference>
<evidence type="ECO:0000256" key="3">
    <source>
        <dbReference type="ARBA" id="ARBA00022692"/>
    </source>
</evidence>
<dbReference type="GO" id="GO:0032870">
    <property type="term" value="P:cellular response to hormone stimulus"/>
    <property type="evidence" value="ECO:0007669"/>
    <property type="project" value="TreeGrafter"/>
</dbReference>
<keyword evidence="7" id="KW-0297">G-protein coupled receptor</keyword>
<dbReference type="Gene3D" id="1.20.1070.10">
    <property type="entry name" value="Rhodopsin 7-helix transmembrane proteins"/>
    <property type="match status" value="1"/>
</dbReference>
<dbReference type="InterPro" id="IPR000276">
    <property type="entry name" value="GPCR_Rhodpsn"/>
</dbReference>
<keyword evidence="11" id="KW-1185">Reference proteome</keyword>
<evidence type="ECO:0000256" key="1">
    <source>
        <dbReference type="ARBA" id="ARBA00004651"/>
    </source>
</evidence>
<evidence type="ECO:0000256" key="6">
    <source>
        <dbReference type="ARBA" id="ARBA00023170"/>
    </source>
</evidence>
<keyword evidence="5 8" id="KW-0472">Membrane</keyword>
<organism evidence="10 11">
    <name type="scientific">Mytilus galloprovincialis</name>
    <name type="common">Mediterranean mussel</name>
    <dbReference type="NCBI Taxonomy" id="29158"/>
    <lineage>
        <taxon>Eukaryota</taxon>
        <taxon>Metazoa</taxon>
        <taxon>Spiralia</taxon>
        <taxon>Lophotrochozoa</taxon>
        <taxon>Mollusca</taxon>
        <taxon>Bivalvia</taxon>
        <taxon>Autobranchia</taxon>
        <taxon>Pteriomorphia</taxon>
        <taxon>Mytilida</taxon>
        <taxon>Mytiloidea</taxon>
        <taxon>Mytilidae</taxon>
        <taxon>Mytilinae</taxon>
        <taxon>Mytilus</taxon>
    </lineage>
</organism>
<comment type="subcellular location">
    <subcellularLocation>
        <location evidence="1">Cell membrane</location>
        <topology evidence="1">Multi-pass membrane protein</topology>
    </subcellularLocation>
</comment>
<keyword evidence="2" id="KW-1003">Cell membrane</keyword>
<dbReference type="PROSITE" id="PS50262">
    <property type="entry name" value="G_PROTEIN_RECEP_F1_2"/>
    <property type="match status" value="1"/>
</dbReference>
<dbReference type="GO" id="GO:0042277">
    <property type="term" value="F:peptide binding"/>
    <property type="evidence" value="ECO:0007669"/>
    <property type="project" value="TreeGrafter"/>
</dbReference>
<comment type="caution">
    <text evidence="10">The sequence shown here is derived from an EMBL/GenBank/DDBJ whole genome shotgun (WGS) entry which is preliminary data.</text>
</comment>
<dbReference type="InterPro" id="IPR017452">
    <property type="entry name" value="GPCR_Rhodpsn_7TM"/>
</dbReference>
<dbReference type="Proteomes" id="UP000596742">
    <property type="component" value="Unassembled WGS sequence"/>
</dbReference>
<dbReference type="OrthoDB" id="6084360at2759"/>
<evidence type="ECO:0000313" key="10">
    <source>
        <dbReference type="EMBL" id="VDH95665.1"/>
    </source>
</evidence>
<evidence type="ECO:0000256" key="5">
    <source>
        <dbReference type="ARBA" id="ARBA00023136"/>
    </source>
</evidence>
<evidence type="ECO:0000256" key="8">
    <source>
        <dbReference type="SAM" id="Phobius"/>
    </source>
</evidence>
<name>A0A8B6BUK5_MYTGA</name>
<dbReference type="AlphaFoldDB" id="A0A8B6BUK5"/>
<keyword evidence="3 7" id="KW-0812">Transmembrane</keyword>
<sequence length="322" mass="36633">MNANTSTNISGCSGGVFTNFPIEWEISKWIRCVELLLTVSLNIAVIILLSRIRKRSNLVFFVINLAFSDLSVGILHILPLTVNHFTSTWALGSAICKLQFFLSNVSLYASTYLIVIIGIDRFHSVFKPLSTVRQMRHYRLLMVLSPWTLGTLISIPVLYWTVLYPICERVICTPDLRGIRKVVIVSNAFLLLFIPAVLIFLCYGMIVFLLCQRLKGQKHNGFREQDLLRSTQTSKTFTKANRRSTIITFVVGITFMFCWMPYVLAGLLNLYGTIGYGGWFDILTALSPLNSVLNPIIFLSFNHRMFKPSVSYKYSRTVETRA</sequence>
<dbReference type="PROSITE" id="PS00237">
    <property type="entry name" value="G_PROTEIN_RECEP_F1_1"/>
    <property type="match status" value="1"/>
</dbReference>
<feature type="transmembrane region" description="Helical" evidence="8">
    <location>
        <begin position="140"/>
        <end position="162"/>
    </location>
</feature>
<evidence type="ECO:0000256" key="4">
    <source>
        <dbReference type="ARBA" id="ARBA00022989"/>
    </source>
</evidence>
<feature type="transmembrane region" description="Helical" evidence="8">
    <location>
        <begin position="58"/>
        <end position="78"/>
    </location>
</feature>
<dbReference type="GO" id="GO:0004930">
    <property type="term" value="F:G protein-coupled receptor activity"/>
    <property type="evidence" value="ECO:0007669"/>
    <property type="project" value="UniProtKB-KW"/>
</dbReference>
<dbReference type="GO" id="GO:0005886">
    <property type="term" value="C:plasma membrane"/>
    <property type="evidence" value="ECO:0007669"/>
    <property type="project" value="UniProtKB-SubCell"/>
</dbReference>